<dbReference type="InterPro" id="IPR032861">
    <property type="entry name" value="TAXi_N"/>
</dbReference>
<evidence type="ECO:0000313" key="15">
    <source>
        <dbReference type="Proteomes" id="UP000316621"/>
    </source>
</evidence>
<organism evidence="14 15">
    <name type="scientific">Papaver somniferum</name>
    <name type="common">Opium poppy</name>
    <dbReference type="NCBI Taxonomy" id="3469"/>
    <lineage>
        <taxon>Eukaryota</taxon>
        <taxon>Viridiplantae</taxon>
        <taxon>Streptophyta</taxon>
        <taxon>Embryophyta</taxon>
        <taxon>Tracheophyta</taxon>
        <taxon>Spermatophyta</taxon>
        <taxon>Magnoliopsida</taxon>
        <taxon>Ranunculales</taxon>
        <taxon>Papaveraceae</taxon>
        <taxon>Papaveroideae</taxon>
        <taxon>Papaver</taxon>
    </lineage>
</organism>
<dbReference type="InterPro" id="IPR033121">
    <property type="entry name" value="PEPTIDASE_A1"/>
</dbReference>
<feature type="domain" description="Peptidase A1" evidence="13">
    <location>
        <begin position="371"/>
        <end position="743"/>
    </location>
</feature>
<evidence type="ECO:0000256" key="6">
    <source>
        <dbReference type="ARBA" id="ARBA00022630"/>
    </source>
</evidence>
<dbReference type="Gramene" id="RZC45034">
    <property type="protein sequence ID" value="RZC45034"/>
    <property type="gene ID" value="C5167_037983"/>
</dbReference>
<dbReference type="AlphaFoldDB" id="A0A4Y7I898"/>
<dbReference type="GO" id="GO:0009398">
    <property type="term" value="P:FMN biosynthetic process"/>
    <property type="evidence" value="ECO:0007669"/>
    <property type="project" value="UniProtKB-UniPathway"/>
</dbReference>
<dbReference type="GO" id="GO:0006508">
    <property type="term" value="P:proteolysis"/>
    <property type="evidence" value="ECO:0007669"/>
    <property type="project" value="InterPro"/>
</dbReference>
<keyword evidence="10" id="KW-0547">Nucleotide-binding</keyword>
<dbReference type="UniPathway" id="UPA00276">
    <property type="reaction ID" value="UER00406"/>
</dbReference>
<name>A0A4Y7I898_PAPSO</name>
<keyword evidence="11" id="KW-0067">ATP-binding</keyword>
<protein>
    <recommendedName>
        <fullName evidence="4">riboflavin kinase</fullName>
        <ecNumber evidence="4">2.7.1.26</ecNumber>
    </recommendedName>
</protein>
<dbReference type="Pfam" id="PF01687">
    <property type="entry name" value="Flavokinase"/>
    <property type="match status" value="1"/>
</dbReference>
<comment type="subcellular location">
    <subcellularLocation>
        <location evidence="1">Secreted</location>
        <location evidence="1">Extracellular space</location>
    </subcellularLocation>
</comment>
<dbReference type="Pfam" id="PF14541">
    <property type="entry name" value="TAXi_C"/>
    <property type="match status" value="1"/>
</dbReference>
<evidence type="ECO:0000256" key="9">
    <source>
        <dbReference type="ARBA" id="ARBA00022729"/>
    </source>
</evidence>
<dbReference type="InterPro" id="IPR032799">
    <property type="entry name" value="TAXi_C"/>
</dbReference>
<keyword evidence="15" id="KW-1185">Reference proteome</keyword>
<comment type="similarity">
    <text evidence="3">Belongs to the peptidase A1 family.</text>
</comment>
<feature type="compositionally biased region" description="Low complexity" evidence="12">
    <location>
        <begin position="137"/>
        <end position="151"/>
    </location>
</feature>
<dbReference type="InterPro" id="IPR023214">
    <property type="entry name" value="HAD_sf"/>
</dbReference>
<proteinExistence type="inferred from homology"/>
<dbReference type="SUPFAM" id="SSF82114">
    <property type="entry name" value="Riboflavin kinase-like"/>
    <property type="match status" value="1"/>
</dbReference>
<dbReference type="InterPro" id="IPR021109">
    <property type="entry name" value="Peptidase_aspartic_dom_sf"/>
</dbReference>
<keyword evidence="7" id="KW-0288">FMN</keyword>
<dbReference type="GO" id="GO:0005524">
    <property type="term" value="F:ATP binding"/>
    <property type="evidence" value="ECO:0007669"/>
    <property type="project" value="UniProtKB-KW"/>
</dbReference>
<reference evidence="14 15" key="1">
    <citation type="journal article" date="2018" name="Science">
        <title>The opium poppy genome and morphinan production.</title>
        <authorList>
            <person name="Guo L."/>
            <person name="Winzer T."/>
            <person name="Yang X."/>
            <person name="Li Y."/>
            <person name="Ning Z."/>
            <person name="He Z."/>
            <person name="Teodor R."/>
            <person name="Lu Y."/>
            <person name="Bowser T.A."/>
            <person name="Graham I.A."/>
            <person name="Ye K."/>
        </authorList>
    </citation>
    <scope>NUCLEOTIDE SEQUENCE [LARGE SCALE GENOMIC DNA]</scope>
    <source>
        <strain evidence="15">cv. HN1</strain>
        <tissue evidence="14">Leaves</tissue>
    </source>
</reference>
<dbReference type="Proteomes" id="UP000316621">
    <property type="component" value="Chromosome 1"/>
</dbReference>
<dbReference type="PANTHER" id="PTHR47965:SF22">
    <property type="entry name" value="EUKARYOTIC ASPARTYL PROTEASE FAMILY PROTEIN"/>
    <property type="match status" value="1"/>
</dbReference>
<evidence type="ECO:0000256" key="2">
    <source>
        <dbReference type="ARBA" id="ARBA00005201"/>
    </source>
</evidence>
<evidence type="ECO:0000256" key="4">
    <source>
        <dbReference type="ARBA" id="ARBA00012105"/>
    </source>
</evidence>
<dbReference type="GO" id="GO:0005576">
    <property type="term" value="C:extracellular region"/>
    <property type="evidence" value="ECO:0007669"/>
    <property type="project" value="UniProtKB-SubCell"/>
</dbReference>
<evidence type="ECO:0000313" key="14">
    <source>
        <dbReference type="EMBL" id="RZC45034.1"/>
    </source>
</evidence>
<dbReference type="GO" id="GO:0004190">
    <property type="term" value="F:aspartic-type endopeptidase activity"/>
    <property type="evidence" value="ECO:0007669"/>
    <property type="project" value="InterPro"/>
</dbReference>
<evidence type="ECO:0000256" key="10">
    <source>
        <dbReference type="ARBA" id="ARBA00022741"/>
    </source>
</evidence>
<evidence type="ECO:0000256" key="7">
    <source>
        <dbReference type="ARBA" id="ARBA00022643"/>
    </source>
</evidence>
<evidence type="ECO:0000256" key="11">
    <source>
        <dbReference type="ARBA" id="ARBA00022840"/>
    </source>
</evidence>
<sequence length="748" mass="82394">MLERPLVWKELTEFRNGGDGVFSGVEVRAKTLLPITKKAVVKCRWGVNFPPDFGQKQRMPFLTVDKIAVERVEEKVEVNSQKKKNKDGSEGDLEVLKGLCLWMQNEVEGLKRENRILKESVDELNLGGSTLKSRRGSGSASKNVVSSSSPSTPGFEQWRNKKNGGEEKNSSGSESSKDEVGEELKRAIMAAKGWIPMERAVAVNPSIIISEFAYPVFGGIRWRAVNASAKIRPLPGANRLIKHLTGHGVPMALASNSPYGKHRNKFTYPEGQEIYQPEGWSVPLLPPFRLCGILGWAGLLTRGVYKIGWNPYFNNTEKTIEPWLFHDFSEDFYWEELRLAIVGYMRPEPFSSSRPRGLVFPVHKDPATLQYVTQISLGATRVPVNFVVDLGGKVSWIHSKGGCSTSLYSPVDCKSPQCSLARQSASPVFCVNNTCSLYAANLITHSATNADLVSGVVTVQPSDVIDPRTGDWISVPNVTARRFPFACETTIGLLEGLPKGVKGMVSLGRSSLALASQFSAAFRFPRKFAVYLSSADNGFVFFGDAPYIIQHSGWQLMSSLSYTPLLLNPMPTESWSTAPNSDYYIDVKSIEIDGEVVPLNKALLSINKKDGVGGTRFSTLDPYTAMQTSIYKAFTSVYIKRAKAMGISRVASVAPFTACFNSSTMTQRPEGYLVPTINLVLPKNVKWQMIGTGNSLVYVRDSVFCLGFVDGGSTPRTSIVIGGHQLQYNVLQFDIPRSRLGFSPPMQV</sequence>
<dbReference type="InterPro" id="IPR015865">
    <property type="entry name" value="Riboflavin_kinase_bac/euk"/>
</dbReference>
<dbReference type="Gene3D" id="3.40.50.1000">
    <property type="entry name" value="HAD superfamily/HAD-like"/>
    <property type="match status" value="1"/>
</dbReference>
<dbReference type="PROSITE" id="PS51767">
    <property type="entry name" value="PEPTIDASE_A1"/>
    <property type="match status" value="1"/>
</dbReference>
<dbReference type="SUPFAM" id="SSF50630">
    <property type="entry name" value="Acid proteases"/>
    <property type="match status" value="1"/>
</dbReference>
<evidence type="ECO:0000256" key="12">
    <source>
        <dbReference type="SAM" id="MobiDB-lite"/>
    </source>
</evidence>
<keyword evidence="5" id="KW-0964">Secreted</keyword>
<evidence type="ECO:0000256" key="8">
    <source>
        <dbReference type="ARBA" id="ARBA00022679"/>
    </source>
</evidence>
<feature type="region of interest" description="Disordered" evidence="12">
    <location>
        <begin position="128"/>
        <end position="180"/>
    </location>
</feature>
<dbReference type="FunFam" id="2.40.70.10:FF:000041">
    <property type="entry name" value="Basic 7S globulin"/>
    <property type="match status" value="1"/>
</dbReference>
<keyword evidence="8" id="KW-0808">Transferase</keyword>
<comment type="pathway">
    <text evidence="2">Cofactor biosynthesis; FMN biosynthesis; FMN from riboflavin (ATP route): step 1/1.</text>
</comment>
<dbReference type="EC" id="2.7.1.26" evidence="4"/>
<dbReference type="InterPro" id="IPR001461">
    <property type="entry name" value="Aspartic_peptidase_A1"/>
</dbReference>
<dbReference type="GO" id="GO:0008531">
    <property type="term" value="F:riboflavin kinase activity"/>
    <property type="evidence" value="ECO:0007669"/>
    <property type="project" value="UniProtKB-EC"/>
</dbReference>
<dbReference type="PANTHER" id="PTHR47965">
    <property type="entry name" value="ASPARTYL PROTEASE-RELATED"/>
    <property type="match status" value="1"/>
</dbReference>
<dbReference type="InterPro" id="IPR023465">
    <property type="entry name" value="Riboflavin_kinase_dom_sf"/>
</dbReference>
<evidence type="ECO:0000256" key="1">
    <source>
        <dbReference type="ARBA" id="ARBA00004239"/>
    </source>
</evidence>
<dbReference type="GO" id="GO:0009231">
    <property type="term" value="P:riboflavin biosynthetic process"/>
    <property type="evidence" value="ECO:0007669"/>
    <property type="project" value="InterPro"/>
</dbReference>
<dbReference type="Gene3D" id="2.40.70.10">
    <property type="entry name" value="Acid Proteases"/>
    <property type="match status" value="2"/>
</dbReference>
<keyword evidence="6" id="KW-0285">Flavoprotein</keyword>
<accession>A0A4Y7I898</accession>
<dbReference type="EMBL" id="CM010715">
    <property type="protein sequence ID" value="RZC45034.1"/>
    <property type="molecule type" value="Genomic_DNA"/>
</dbReference>
<evidence type="ECO:0000256" key="3">
    <source>
        <dbReference type="ARBA" id="ARBA00007447"/>
    </source>
</evidence>
<feature type="compositionally biased region" description="Basic and acidic residues" evidence="12">
    <location>
        <begin position="163"/>
        <end position="180"/>
    </location>
</feature>
<evidence type="ECO:0000256" key="5">
    <source>
        <dbReference type="ARBA" id="ARBA00022525"/>
    </source>
</evidence>
<dbReference type="Pfam" id="PF14543">
    <property type="entry name" value="TAXi_N"/>
    <property type="match status" value="1"/>
</dbReference>
<keyword evidence="9" id="KW-0732">Signal</keyword>
<evidence type="ECO:0000259" key="13">
    <source>
        <dbReference type="PROSITE" id="PS51767"/>
    </source>
</evidence>
<gene>
    <name evidence="14" type="ORF">C5167_037983</name>
</gene>